<dbReference type="Pfam" id="PF05258">
    <property type="entry name" value="DciA"/>
    <property type="match status" value="1"/>
</dbReference>
<evidence type="ECO:0008006" key="3">
    <source>
        <dbReference type="Google" id="ProtNLM"/>
    </source>
</evidence>
<gene>
    <name evidence="1" type="ORF">EV668_1044</name>
</gene>
<dbReference type="RefSeq" id="WP_133768746.1">
    <property type="nucleotide sequence ID" value="NZ_SNZR01000011.1"/>
</dbReference>
<dbReference type="InterPro" id="IPR010593">
    <property type="entry name" value="DUF1159"/>
</dbReference>
<proteinExistence type="predicted"/>
<dbReference type="Proteomes" id="UP000295122">
    <property type="component" value="Unassembled WGS sequence"/>
</dbReference>
<sequence length="166" mass="17797">MARLQPLADLIGSALDPALAAQGFTGQDLVASWPEIVGERLAGFCRPVKVEWPRRRPGEAAASDPARLVVRVESAFALELQHMAPVLVERINAVYGWRCIGRIVLKQGPVGRETRRARAIPPLPTADDCRRVAAATTPVEDAALREALTRLGHAVAAGGPALSRSR</sequence>
<accession>A0A4R7CAF5</accession>
<dbReference type="OrthoDB" id="7160947at2"/>
<protein>
    <recommendedName>
        <fullName evidence="3">DUF721 domain-containing protein</fullName>
    </recommendedName>
</protein>
<organism evidence="1 2">
    <name type="scientific">Enterovirga rhinocerotis</name>
    <dbReference type="NCBI Taxonomy" id="1339210"/>
    <lineage>
        <taxon>Bacteria</taxon>
        <taxon>Pseudomonadati</taxon>
        <taxon>Pseudomonadota</taxon>
        <taxon>Alphaproteobacteria</taxon>
        <taxon>Hyphomicrobiales</taxon>
        <taxon>Methylobacteriaceae</taxon>
        <taxon>Enterovirga</taxon>
    </lineage>
</organism>
<name>A0A4R7CAF5_9HYPH</name>
<keyword evidence="2" id="KW-1185">Reference proteome</keyword>
<dbReference type="InterPro" id="IPR007922">
    <property type="entry name" value="DciA-like"/>
</dbReference>
<dbReference type="PIRSF" id="PIRSF032064">
    <property type="entry name" value="UCP032064"/>
    <property type="match status" value="1"/>
</dbReference>
<dbReference type="AlphaFoldDB" id="A0A4R7CAF5"/>
<evidence type="ECO:0000313" key="2">
    <source>
        <dbReference type="Proteomes" id="UP000295122"/>
    </source>
</evidence>
<comment type="caution">
    <text evidence="1">The sequence shown here is derived from an EMBL/GenBank/DDBJ whole genome shotgun (WGS) entry which is preliminary data.</text>
</comment>
<evidence type="ECO:0000313" key="1">
    <source>
        <dbReference type="EMBL" id="TDR93777.1"/>
    </source>
</evidence>
<dbReference type="EMBL" id="SNZR01000011">
    <property type="protein sequence ID" value="TDR93777.1"/>
    <property type="molecule type" value="Genomic_DNA"/>
</dbReference>
<reference evidence="1 2" key="1">
    <citation type="submission" date="2019-03" db="EMBL/GenBank/DDBJ databases">
        <title>Genomic Encyclopedia of Type Strains, Phase IV (KMG-IV): sequencing the most valuable type-strain genomes for metagenomic binning, comparative biology and taxonomic classification.</title>
        <authorList>
            <person name="Goeker M."/>
        </authorList>
    </citation>
    <scope>NUCLEOTIDE SEQUENCE [LARGE SCALE GENOMIC DNA]</scope>
    <source>
        <strain evidence="1 2">DSM 25903</strain>
    </source>
</reference>